<dbReference type="SMART" id="SM00065">
    <property type="entry name" value="GAF"/>
    <property type="match status" value="1"/>
</dbReference>
<feature type="domain" description="PAC" evidence="8">
    <location>
        <begin position="614"/>
        <end position="664"/>
    </location>
</feature>
<evidence type="ECO:0000256" key="2">
    <source>
        <dbReference type="ARBA" id="ARBA00012438"/>
    </source>
</evidence>
<dbReference type="InterPro" id="IPR001610">
    <property type="entry name" value="PAC"/>
</dbReference>
<organism evidence="9 10">
    <name type="scientific">Leptospira kirschneri str. H1</name>
    <dbReference type="NCBI Taxonomy" id="1049966"/>
    <lineage>
        <taxon>Bacteria</taxon>
        <taxon>Pseudomonadati</taxon>
        <taxon>Spirochaetota</taxon>
        <taxon>Spirochaetia</taxon>
        <taxon>Leptospirales</taxon>
        <taxon>Leptospiraceae</taxon>
        <taxon>Leptospira</taxon>
    </lineage>
</organism>
<comment type="catalytic activity">
    <reaction evidence="1">
        <text>ATP + protein L-histidine = ADP + protein N-phospho-L-histidine.</text>
        <dbReference type="EC" id="2.7.13.3"/>
    </reaction>
</comment>
<dbReference type="Gene3D" id="3.30.450.40">
    <property type="match status" value="1"/>
</dbReference>
<dbReference type="CDD" id="cd00130">
    <property type="entry name" value="PAS"/>
    <property type="match status" value="5"/>
</dbReference>
<dbReference type="InterPro" id="IPR005467">
    <property type="entry name" value="His_kinase_dom"/>
</dbReference>
<feature type="domain" description="PAS" evidence="7">
    <location>
        <begin position="276"/>
        <end position="324"/>
    </location>
</feature>
<evidence type="ECO:0000256" key="5">
    <source>
        <dbReference type="ARBA" id="ARBA00022777"/>
    </source>
</evidence>
<evidence type="ECO:0000313" key="9">
    <source>
        <dbReference type="EMBL" id="EKO15627.1"/>
    </source>
</evidence>
<dbReference type="InterPro" id="IPR029016">
    <property type="entry name" value="GAF-like_dom_sf"/>
</dbReference>
<dbReference type="Gene3D" id="3.30.450.20">
    <property type="entry name" value="PAS domain"/>
    <property type="match status" value="5"/>
</dbReference>
<feature type="domain" description="PAS" evidence="7">
    <location>
        <begin position="407"/>
        <end position="454"/>
    </location>
</feature>
<evidence type="ECO:0000256" key="3">
    <source>
        <dbReference type="ARBA" id="ARBA00022553"/>
    </source>
</evidence>
<keyword evidence="3" id="KW-0597">Phosphoprotein</keyword>
<dbReference type="InterPro" id="IPR035965">
    <property type="entry name" value="PAS-like_dom_sf"/>
</dbReference>
<dbReference type="PROSITE" id="PS50113">
    <property type="entry name" value="PAC"/>
    <property type="match status" value="4"/>
</dbReference>
<evidence type="ECO:0000259" key="8">
    <source>
        <dbReference type="PROSITE" id="PS50113"/>
    </source>
</evidence>
<feature type="domain" description="Histidine kinase" evidence="6">
    <location>
        <begin position="1023"/>
        <end position="1191"/>
    </location>
</feature>
<feature type="domain" description="PAS" evidence="7">
    <location>
        <begin position="540"/>
        <end position="586"/>
    </location>
</feature>
<dbReference type="Proteomes" id="UP000006253">
    <property type="component" value="Unassembled WGS sequence"/>
</dbReference>
<dbReference type="InterPro" id="IPR036890">
    <property type="entry name" value="HATPase_C_sf"/>
</dbReference>
<dbReference type="InterPro" id="IPR004358">
    <property type="entry name" value="Sig_transdc_His_kin-like_C"/>
</dbReference>
<evidence type="ECO:0000256" key="4">
    <source>
        <dbReference type="ARBA" id="ARBA00022679"/>
    </source>
</evidence>
<gene>
    <name evidence="9" type="ORF">LEP1GSC081_3393</name>
</gene>
<dbReference type="InterPro" id="IPR052162">
    <property type="entry name" value="Sensor_kinase/Photoreceptor"/>
</dbReference>
<dbReference type="SMART" id="SM00091">
    <property type="entry name" value="PAS"/>
    <property type="match status" value="5"/>
</dbReference>
<feature type="domain" description="PAC" evidence="8">
    <location>
        <begin position="482"/>
        <end position="532"/>
    </location>
</feature>
<dbReference type="GO" id="GO:0000155">
    <property type="term" value="F:phosphorelay sensor kinase activity"/>
    <property type="evidence" value="ECO:0007669"/>
    <property type="project" value="InterPro"/>
</dbReference>
<accession>A0A0E2B490</accession>
<keyword evidence="4" id="KW-0808">Transferase</keyword>
<dbReference type="InterPro" id="IPR000014">
    <property type="entry name" value="PAS"/>
</dbReference>
<proteinExistence type="predicted"/>
<dbReference type="Pfam" id="PF01590">
    <property type="entry name" value="GAF"/>
    <property type="match status" value="1"/>
</dbReference>
<dbReference type="EMBL" id="AHMY02000040">
    <property type="protein sequence ID" value="EKO15627.1"/>
    <property type="molecule type" value="Genomic_DNA"/>
</dbReference>
<dbReference type="InterPro" id="IPR003018">
    <property type="entry name" value="GAF"/>
</dbReference>
<dbReference type="Gene3D" id="3.30.565.10">
    <property type="entry name" value="Histidine kinase-like ATPase, C-terminal domain"/>
    <property type="match status" value="1"/>
</dbReference>
<dbReference type="InterPro" id="IPR000700">
    <property type="entry name" value="PAS-assoc_C"/>
</dbReference>
<dbReference type="Pfam" id="PF02518">
    <property type="entry name" value="HATPase_c"/>
    <property type="match status" value="1"/>
</dbReference>
<dbReference type="SMART" id="SM00387">
    <property type="entry name" value="HATPase_c"/>
    <property type="match status" value="1"/>
</dbReference>
<comment type="caution">
    <text evidence="9">The sequence shown here is derived from an EMBL/GenBank/DDBJ whole genome shotgun (WGS) entry which is preliminary data.</text>
</comment>
<feature type="domain" description="PAS" evidence="7">
    <location>
        <begin position="10"/>
        <end position="52"/>
    </location>
</feature>
<evidence type="ECO:0000313" key="10">
    <source>
        <dbReference type="Proteomes" id="UP000006253"/>
    </source>
</evidence>
<dbReference type="PRINTS" id="PR00344">
    <property type="entry name" value="BCTRLSENSOR"/>
</dbReference>
<dbReference type="EC" id="2.7.13.3" evidence="2"/>
<dbReference type="AlphaFoldDB" id="A0A0E2B490"/>
<dbReference type="SUPFAM" id="SSF55781">
    <property type="entry name" value="GAF domain-like"/>
    <property type="match status" value="1"/>
</dbReference>
<evidence type="ECO:0000259" key="6">
    <source>
        <dbReference type="PROSITE" id="PS50109"/>
    </source>
</evidence>
<dbReference type="SUPFAM" id="SSF47384">
    <property type="entry name" value="Homodimeric domain of signal transducing histidine kinase"/>
    <property type="match status" value="1"/>
</dbReference>
<dbReference type="SUPFAM" id="SSF55874">
    <property type="entry name" value="ATPase domain of HSP90 chaperone/DNA topoisomerase II/histidine kinase"/>
    <property type="match status" value="1"/>
</dbReference>
<dbReference type="CDD" id="cd00082">
    <property type="entry name" value="HisKA"/>
    <property type="match status" value="1"/>
</dbReference>
<dbReference type="PANTHER" id="PTHR43304:SF1">
    <property type="entry name" value="PAC DOMAIN-CONTAINING PROTEIN"/>
    <property type="match status" value="1"/>
</dbReference>
<reference evidence="9 10" key="1">
    <citation type="submission" date="2012-10" db="EMBL/GenBank/DDBJ databases">
        <authorList>
            <person name="Harkins D.M."/>
            <person name="Durkin A.S."/>
            <person name="Brinkac L.M."/>
            <person name="Selengut J.D."/>
            <person name="Sanka R."/>
            <person name="DePew J."/>
            <person name="Purushe J."/>
            <person name="Peacock S.J."/>
            <person name="Thaipadungpanit J."/>
            <person name="Wuthiekanun V.W."/>
            <person name="Day N.P."/>
            <person name="Vinetz J.M."/>
            <person name="Sutton G.G."/>
            <person name="Nelson W.C."/>
            <person name="Fouts D.E."/>
        </authorList>
    </citation>
    <scope>NUCLEOTIDE SEQUENCE [LARGE SCALE GENOMIC DNA]</scope>
    <source>
        <strain evidence="9 10">H1</strain>
    </source>
</reference>
<dbReference type="Gene3D" id="1.10.287.130">
    <property type="match status" value="1"/>
</dbReference>
<dbReference type="Pfam" id="PF13426">
    <property type="entry name" value="PAS_9"/>
    <property type="match status" value="5"/>
</dbReference>
<evidence type="ECO:0000256" key="1">
    <source>
        <dbReference type="ARBA" id="ARBA00000085"/>
    </source>
</evidence>
<feature type="domain" description="PAC" evidence="8">
    <location>
        <begin position="349"/>
        <end position="399"/>
    </location>
</feature>
<dbReference type="SMART" id="SM00086">
    <property type="entry name" value="PAC"/>
    <property type="match status" value="5"/>
</dbReference>
<feature type="domain" description="PAC" evidence="8">
    <location>
        <begin position="84"/>
        <end position="136"/>
    </location>
</feature>
<protein>
    <recommendedName>
        <fullName evidence="2">histidine kinase</fullName>
        <ecNumber evidence="2">2.7.13.3</ecNumber>
    </recommendedName>
</protein>
<dbReference type="PANTHER" id="PTHR43304">
    <property type="entry name" value="PHYTOCHROME-LIKE PROTEIN CPH1"/>
    <property type="match status" value="1"/>
</dbReference>
<dbReference type="InterPro" id="IPR003661">
    <property type="entry name" value="HisK_dim/P_dom"/>
</dbReference>
<dbReference type="PROSITE" id="PS50112">
    <property type="entry name" value="PAS"/>
    <property type="match status" value="4"/>
</dbReference>
<dbReference type="NCBIfam" id="TIGR00229">
    <property type="entry name" value="sensory_box"/>
    <property type="match status" value="5"/>
</dbReference>
<dbReference type="InterPro" id="IPR003594">
    <property type="entry name" value="HATPase_dom"/>
</dbReference>
<evidence type="ECO:0000259" key="7">
    <source>
        <dbReference type="PROSITE" id="PS50112"/>
    </source>
</evidence>
<name>A0A0E2B490_9LEPT</name>
<dbReference type="SUPFAM" id="SSF55785">
    <property type="entry name" value="PYP-like sensor domain (PAS domain)"/>
    <property type="match status" value="5"/>
</dbReference>
<dbReference type="RefSeq" id="WP_004765356.1">
    <property type="nucleotide sequence ID" value="NZ_AHMY02000040.1"/>
</dbReference>
<keyword evidence="5" id="KW-0418">Kinase</keyword>
<dbReference type="PROSITE" id="PS50109">
    <property type="entry name" value="HIS_KIN"/>
    <property type="match status" value="1"/>
</dbReference>
<dbReference type="InterPro" id="IPR036097">
    <property type="entry name" value="HisK_dim/P_sf"/>
</dbReference>
<sequence>MNTSDSNLFNSEFFRQIFETSRDGISIADLDGSFLKTNPAFQILTGYSFEELKKDGLWSLFPLNWDSSRRKVFHEDLLSIGYSQEFEKEYIRKDGKDILISVRMYLIRNESKNPIAFWGTIRDISEQKHKEEVHKQLYEEIKEGWEALRRIFVLNPFPMSISEIDTGKLLEVNRKFAEQIEYEPDKLIGKTMTELGVWFSDQVKEAIFGVISREGFVDSIEMPFRTTTGNEFWGLFSAQPIEYMGKTALLSITVPMTDRIKEGREKQRLLDEVREKEEILSQIFRLNPSAITLSKLNGTLLEVNDRFLEYTGKSKEDVLFKSAIDLGIYDNLIDREKIIELLQRDGVVRNLEIGMKTADGSIRPILFSARFVESFGEKKILAIGHDITEIKEYAQELENLANELVRSKDLFQKLFQLTPSALVVTDWENRTITDVNERFLEMAKMNREDVIGKTTPEIHIWDKVPNFRMEVYELLSQKKEVKNLESAYLASDGTVVPILYSARIIELDGRKQVISLATDITEKKRSEEERKKLYEELRLSKDLFEMIFEMNPDTITLNDFQNGRYIQVNEHFSEMLEYSKEEVIGKIPLELGIWNNRKDREKVMEILAKDGIVRDYEVQFKKKSGEVVDTLLSAKHLNIGDNRITIAIARDITQKKTAIREKEEQSRRITLHAQALMEMATDPEFVSGNLESGAKKIVVMASEVADCDRASIWIFNKDDPNTLTLVVGWDRKTQTNLEKMNMTLSSYPKYFQAIQKDRFIDASDAVHDPRTFEFADVYSRPLGISSLLDAPFFLRGKIKGVVCLEHGGELRRWRGYEKQFVVTVAEQITQLLLNAERKEVKEELEKAVKVRTSELAEALEHLQKTQEQLIHSEKMAALGQLVAGIAHEINNPLGAISALSGELRAYLNSSAERMEKLGHDFSAVSTEFVHNLSELIRKGIESKESILSRENKKIALNSIKAKLKGLGYENAHDLADRLLDYGLPSALEEFPSLFLDPKYYPLIKFALEEIHTYKNILSIRLAVDRTSKIVYALKSYAHIDTEENRGKVLTDLSENIETVLTIYHNKIKGGVDIELDFPVRPMIAAYPDDLVQVWTNLIYNSLQAMRFKGKIRISIQDRKEEVRVSIQDNGPGIPKEVREKIFDPFFTTKGPGEGSGLGLDISRRIVKKHEGRIELESEPGKTIFHVFLPKE</sequence>